<evidence type="ECO:0000313" key="2">
    <source>
        <dbReference type="EMBL" id="MBC3882487.1"/>
    </source>
</evidence>
<dbReference type="Proteomes" id="UP000627446">
    <property type="component" value="Unassembled WGS sequence"/>
</dbReference>
<proteinExistence type="predicted"/>
<feature type="transmembrane region" description="Helical" evidence="1">
    <location>
        <begin position="74"/>
        <end position="92"/>
    </location>
</feature>
<dbReference type="AlphaFoldDB" id="A0A923HTV0"/>
<organism evidence="2 3">
    <name type="scientific">Undibacterium nitidum</name>
    <dbReference type="NCBI Taxonomy" id="2762298"/>
    <lineage>
        <taxon>Bacteria</taxon>
        <taxon>Pseudomonadati</taxon>
        <taxon>Pseudomonadota</taxon>
        <taxon>Betaproteobacteria</taxon>
        <taxon>Burkholderiales</taxon>
        <taxon>Oxalobacteraceae</taxon>
        <taxon>Undibacterium</taxon>
    </lineage>
</organism>
<keyword evidence="1" id="KW-1133">Transmembrane helix</keyword>
<keyword evidence="3" id="KW-1185">Reference proteome</keyword>
<keyword evidence="1" id="KW-0472">Membrane</keyword>
<accession>A0A923HTV0</accession>
<sequence length="129" mass="14718">MEEFLLVFFEFLLEIILEVGVNWPVAGVDPANRRDVDISLLWQCLLYALVGCGIAALSLYFFPHPWIKNPVLQLLNLIVAPCFAAFVAYWFAKRHVGEVMSASPRVRAWKSYCLTLALVLVRYTFGKHV</sequence>
<name>A0A923HTV0_9BURK</name>
<dbReference type="EMBL" id="JACOFZ010000005">
    <property type="protein sequence ID" value="MBC3882487.1"/>
    <property type="molecule type" value="Genomic_DNA"/>
</dbReference>
<feature type="transmembrane region" description="Helical" evidence="1">
    <location>
        <begin position="40"/>
        <end position="62"/>
    </location>
</feature>
<comment type="caution">
    <text evidence="2">The sequence shown here is derived from an EMBL/GenBank/DDBJ whole genome shotgun (WGS) entry which is preliminary data.</text>
</comment>
<evidence type="ECO:0000256" key="1">
    <source>
        <dbReference type="SAM" id="Phobius"/>
    </source>
</evidence>
<dbReference type="RefSeq" id="WP_186917097.1">
    <property type="nucleotide sequence ID" value="NZ_JACOFZ010000005.1"/>
</dbReference>
<protein>
    <submittedName>
        <fullName evidence="2">Uncharacterized protein</fullName>
    </submittedName>
</protein>
<keyword evidence="1" id="KW-0812">Transmembrane</keyword>
<evidence type="ECO:0000313" key="3">
    <source>
        <dbReference type="Proteomes" id="UP000627446"/>
    </source>
</evidence>
<reference evidence="2" key="1">
    <citation type="submission" date="2020-08" db="EMBL/GenBank/DDBJ databases">
        <title>Novel species isolated from subtropical streams in China.</title>
        <authorList>
            <person name="Lu H."/>
        </authorList>
    </citation>
    <scope>NUCLEOTIDE SEQUENCE</scope>
    <source>
        <strain evidence="2">LX22W</strain>
    </source>
</reference>
<gene>
    <name evidence="2" type="ORF">H8K36_13935</name>
</gene>